<dbReference type="EMBL" id="UOFX01000041">
    <property type="protein sequence ID" value="VAX08752.1"/>
    <property type="molecule type" value="Genomic_DNA"/>
</dbReference>
<protein>
    <submittedName>
        <fullName evidence="1">Uncharacterized protein</fullName>
    </submittedName>
</protein>
<dbReference type="AlphaFoldDB" id="A0A3B1AY77"/>
<gene>
    <name evidence="1" type="ORF">MNBD_GAMMA26-1040</name>
</gene>
<name>A0A3B1AY77_9ZZZZ</name>
<evidence type="ECO:0000313" key="1">
    <source>
        <dbReference type="EMBL" id="VAX08752.1"/>
    </source>
</evidence>
<proteinExistence type="predicted"/>
<organism evidence="1">
    <name type="scientific">hydrothermal vent metagenome</name>
    <dbReference type="NCBI Taxonomy" id="652676"/>
    <lineage>
        <taxon>unclassified sequences</taxon>
        <taxon>metagenomes</taxon>
        <taxon>ecological metagenomes</taxon>
    </lineage>
</organism>
<reference evidence="1" key="1">
    <citation type="submission" date="2018-06" db="EMBL/GenBank/DDBJ databases">
        <authorList>
            <person name="Zhirakovskaya E."/>
        </authorList>
    </citation>
    <scope>NUCLEOTIDE SEQUENCE</scope>
</reference>
<accession>A0A3B1AY77</accession>
<sequence>MVHSARAQADIYAFLTAKENSSPYLQVALNNLYFKPYAERLAMRSLLHANIQAKNPEKVRYFAQWAEQQIAINPRLKMFEDLINAYTFLDLEKERCRIIHTGITMHPTNEPLRAAAAPCNK</sequence>